<feature type="region of interest" description="Disordered" evidence="1">
    <location>
        <begin position="211"/>
        <end position="290"/>
    </location>
</feature>
<evidence type="ECO:0000256" key="1">
    <source>
        <dbReference type="SAM" id="MobiDB-lite"/>
    </source>
</evidence>
<dbReference type="EMBL" id="CP053452">
    <property type="protein sequence ID" value="QJW94243.1"/>
    <property type="molecule type" value="Genomic_DNA"/>
</dbReference>
<dbReference type="Proteomes" id="UP000503447">
    <property type="component" value="Chromosome"/>
</dbReference>
<keyword evidence="3" id="KW-1185">Reference proteome</keyword>
<organism evidence="2 3">
    <name type="scientific">Frigoriglobus tundricola</name>
    <dbReference type="NCBI Taxonomy" id="2774151"/>
    <lineage>
        <taxon>Bacteria</taxon>
        <taxon>Pseudomonadati</taxon>
        <taxon>Planctomycetota</taxon>
        <taxon>Planctomycetia</taxon>
        <taxon>Gemmatales</taxon>
        <taxon>Gemmataceae</taxon>
        <taxon>Frigoriglobus</taxon>
    </lineage>
</organism>
<name>A0A6M5YLR5_9BACT</name>
<protein>
    <recommendedName>
        <fullName evidence="4">DUF455 family protein</fullName>
    </recommendedName>
</protein>
<sequence>MPTPTPLANYTSYKGLPPLAGLCTIEEAARPGLSVEECVRRLKRLHYGFKRLHQLLTARITAEPIYELKTGFAHHAYLCAEHATALRTRIGELREPPLGLEDVPHPALEAFFDEILAAPTTEELVEGAYGTAIDQLWHGIRKYRDDTNPLTDAPSRRVLRFALDEVNDMGNWGARVTSSLVEPDSERQTALEEWGKYLGSLLAAAGGLDGTATTTASGGREPHGHPSTQLNTVAASHGAAAPGSAQAISSQPVFSQPVSPQPVSPLGGLTPPTRRGEGVPRRYSATPYRYDPVPKRDERFTDPWNQGVNAEAFLYNPAYPARAKALMMLYKRLREIDVPEMMASIITQTPGKPWGYYRDMSRQLWDEARHAMMGEVGFVALGVDWTRAKITLNWSHRLNTECTPMERHGVLYFIEQGLMPRTGKRYEFETGQGSALPLVATLQDFDWADEVLHSQIGRQWYVPLFGSPKEALDFGDAAWSRVLSNWATVKDRGLTGHENWWPAVYEMACRAEGVPPDAAVLAFAETYEGKRADLKAVGEGLSG</sequence>
<dbReference type="RefSeq" id="WP_171470283.1">
    <property type="nucleotide sequence ID" value="NZ_CP053452.2"/>
</dbReference>
<feature type="compositionally biased region" description="Low complexity" evidence="1">
    <location>
        <begin position="234"/>
        <end position="258"/>
    </location>
</feature>
<evidence type="ECO:0000313" key="3">
    <source>
        <dbReference type="Proteomes" id="UP000503447"/>
    </source>
</evidence>
<proteinExistence type="predicted"/>
<evidence type="ECO:0008006" key="4">
    <source>
        <dbReference type="Google" id="ProtNLM"/>
    </source>
</evidence>
<gene>
    <name evidence="2" type="ORF">FTUN_1763</name>
</gene>
<evidence type="ECO:0000313" key="2">
    <source>
        <dbReference type="EMBL" id="QJW94243.1"/>
    </source>
</evidence>
<reference evidence="3" key="1">
    <citation type="submission" date="2020-05" db="EMBL/GenBank/DDBJ databases">
        <title>Frigoriglobus tundricola gen. nov., sp. nov., a psychrotolerant cellulolytic planctomycete of the family Gemmataceae with two divergent copies of 16S rRNA gene.</title>
        <authorList>
            <person name="Kulichevskaya I.S."/>
            <person name="Ivanova A.A."/>
            <person name="Naumoff D.G."/>
            <person name="Beletsky A.V."/>
            <person name="Rijpstra W.I.C."/>
            <person name="Sinninghe Damste J.S."/>
            <person name="Mardanov A.V."/>
            <person name="Ravin N.V."/>
            <person name="Dedysh S.N."/>
        </authorList>
    </citation>
    <scope>NUCLEOTIDE SEQUENCE [LARGE SCALE GENOMIC DNA]</scope>
    <source>
        <strain evidence="3">PL17</strain>
    </source>
</reference>
<accession>A0A6M5YLR5</accession>
<dbReference type="AlphaFoldDB" id="A0A6M5YLR5"/>
<dbReference type="KEGG" id="ftj:FTUN_1763"/>